<sequence length="359" mass="41621">MTTCHQPHIGYGIHQPSVYLIFFHDPHKRVGDYMILFQKIDSYYAFSAYIDEDNMKQNFGLLDLGGQSNDPCPNANLSWKTVNISEFDKLRRPQNYNSSFLQSKGIIYILVPPEVGLSNPKIICSDLVKQQTCATLNLPDQSLCFNSKEVCFRNWRGNPAVTYVLEEKLNTRVLEDYKTQKWADTIQIPMPFLKEQPSWNKKVPHINFDDDGEVFLQYWMVLTWWKYDPKLKQMCKDLSAQVRVPATLTSVKGMQSGKKERRAKRKGPICGLDGLFREVRHYCKDTSGTFTMDAMDMTTNLKKTVVENETEPDKLNEELDAARMDESYAHNLLEEWQIRVEELEIHAEKANHLEKSTSD</sequence>
<name>A0AAD8HGU4_9APIA</name>
<evidence type="ECO:0000313" key="1">
    <source>
        <dbReference type="EMBL" id="KAK1366338.1"/>
    </source>
</evidence>
<proteinExistence type="predicted"/>
<evidence type="ECO:0000313" key="2">
    <source>
        <dbReference type="Proteomes" id="UP001237642"/>
    </source>
</evidence>
<reference evidence="1" key="2">
    <citation type="submission" date="2023-05" db="EMBL/GenBank/DDBJ databases">
        <authorList>
            <person name="Schelkunov M.I."/>
        </authorList>
    </citation>
    <scope>NUCLEOTIDE SEQUENCE</scope>
    <source>
        <strain evidence="1">Hsosn_3</strain>
        <tissue evidence="1">Leaf</tissue>
    </source>
</reference>
<dbReference type="Proteomes" id="UP001237642">
    <property type="component" value="Unassembled WGS sequence"/>
</dbReference>
<keyword evidence="2" id="KW-1185">Reference proteome</keyword>
<reference evidence="1" key="1">
    <citation type="submission" date="2023-02" db="EMBL/GenBank/DDBJ databases">
        <title>Genome of toxic invasive species Heracleum sosnowskyi carries increased number of genes despite the absence of recent whole-genome duplications.</title>
        <authorList>
            <person name="Schelkunov M."/>
            <person name="Shtratnikova V."/>
            <person name="Makarenko M."/>
            <person name="Klepikova A."/>
            <person name="Omelchenko D."/>
            <person name="Novikova G."/>
            <person name="Obukhova E."/>
            <person name="Bogdanov V."/>
            <person name="Penin A."/>
            <person name="Logacheva M."/>
        </authorList>
    </citation>
    <scope>NUCLEOTIDE SEQUENCE</scope>
    <source>
        <strain evidence="1">Hsosn_3</strain>
        <tissue evidence="1">Leaf</tissue>
    </source>
</reference>
<comment type="caution">
    <text evidence="1">The sequence shown here is derived from an EMBL/GenBank/DDBJ whole genome shotgun (WGS) entry which is preliminary data.</text>
</comment>
<dbReference type="AlphaFoldDB" id="A0AAD8HGU4"/>
<protein>
    <submittedName>
        <fullName evidence="1">Uncharacterized protein</fullName>
    </submittedName>
</protein>
<accession>A0AAD8HGU4</accession>
<gene>
    <name evidence="1" type="ORF">POM88_041899</name>
</gene>
<organism evidence="1 2">
    <name type="scientific">Heracleum sosnowskyi</name>
    <dbReference type="NCBI Taxonomy" id="360622"/>
    <lineage>
        <taxon>Eukaryota</taxon>
        <taxon>Viridiplantae</taxon>
        <taxon>Streptophyta</taxon>
        <taxon>Embryophyta</taxon>
        <taxon>Tracheophyta</taxon>
        <taxon>Spermatophyta</taxon>
        <taxon>Magnoliopsida</taxon>
        <taxon>eudicotyledons</taxon>
        <taxon>Gunneridae</taxon>
        <taxon>Pentapetalae</taxon>
        <taxon>asterids</taxon>
        <taxon>campanulids</taxon>
        <taxon>Apiales</taxon>
        <taxon>Apiaceae</taxon>
        <taxon>Apioideae</taxon>
        <taxon>apioid superclade</taxon>
        <taxon>Tordylieae</taxon>
        <taxon>Tordyliinae</taxon>
        <taxon>Heracleum</taxon>
    </lineage>
</organism>
<dbReference type="EMBL" id="JAUIZM010000009">
    <property type="protein sequence ID" value="KAK1366338.1"/>
    <property type="molecule type" value="Genomic_DNA"/>
</dbReference>